<reference evidence="1" key="1">
    <citation type="journal article" date="2022" name="Int. J. Mol. Sci.">
        <title>Draft Genome of Tanacetum Coccineum: Genomic Comparison of Closely Related Tanacetum-Family Plants.</title>
        <authorList>
            <person name="Yamashiro T."/>
            <person name="Shiraishi A."/>
            <person name="Nakayama K."/>
            <person name="Satake H."/>
        </authorList>
    </citation>
    <scope>NUCLEOTIDE SEQUENCE</scope>
</reference>
<proteinExistence type="predicted"/>
<dbReference type="CDD" id="cd09272">
    <property type="entry name" value="RNase_HI_RT_Ty1"/>
    <property type="match status" value="1"/>
</dbReference>
<keyword evidence="2" id="KW-1185">Reference proteome</keyword>
<evidence type="ECO:0000313" key="1">
    <source>
        <dbReference type="EMBL" id="GJT04656.1"/>
    </source>
</evidence>
<evidence type="ECO:0000313" key="2">
    <source>
        <dbReference type="Proteomes" id="UP001151760"/>
    </source>
</evidence>
<dbReference type="Proteomes" id="UP001151760">
    <property type="component" value="Unassembled WGS sequence"/>
</dbReference>
<accession>A0ABQ5APQ9</accession>
<protein>
    <submittedName>
        <fullName evidence="1">Ribonuclease H-like domain-containing protein</fullName>
    </submittedName>
</protein>
<name>A0ABQ5APQ9_9ASTR</name>
<gene>
    <name evidence="1" type="ORF">Tco_0839118</name>
</gene>
<dbReference type="SUPFAM" id="SSF56672">
    <property type="entry name" value="DNA/RNA polymerases"/>
    <property type="match status" value="1"/>
</dbReference>
<sequence>MLWSIYGLKHAPLGTDTAYLLLYVEDIVTTTSSATLLRRIITSLLEEFSMTYFGSLNYFLGVLVTLNSSRMTPVDTESKLEVDGDHACGLTLYCSFTGELHYLTFTRSHISYVMEQLYSSSSASLIAYSDVDWDGCPTTRRSTCVSHCVFLCSNLLSWSSERHVTLFRSNAEAEYRGVANSVAQTCWLRNLLHEFHMSLSSANLVYCDNASAVYLSSNSVQH</sequence>
<dbReference type="PANTHER" id="PTHR11439:SF524">
    <property type="entry name" value="RNA-DIRECTED DNA POLYMERASE, PROTEIN KINASE RLK-PELLE-DLSV FAMILY"/>
    <property type="match status" value="1"/>
</dbReference>
<dbReference type="PANTHER" id="PTHR11439">
    <property type="entry name" value="GAG-POL-RELATED RETROTRANSPOSON"/>
    <property type="match status" value="1"/>
</dbReference>
<organism evidence="1 2">
    <name type="scientific">Tanacetum coccineum</name>
    <dbReference type="NCBI Taxonomy" id="301880"/>
    <lineage>
        <taxon>Eukaryota</taxon>
        <taxon>Viridiplantae</taxon>
        <taxon>Streptophyta</taxon>
        <taxon>Embryophyta</taxon>
        <taxon>Tracheophyta</taxon>
        <taxon>Spermatophyta</taxon>
        <taxon>Magnoliopsida</taxon>
        <taxon>eudicotyledons</taxon>
        <taxon>Gunneridae</taxon>
        <taxon>Pentapetalae</taxon>
        <taxon>asterids</taxon>
        <taxon>campanulids</taxon>
        <taxon>Asterales</taxon>
        <taxon>Asteraceae</taxon>
        <taxon>Asteroideae</taxon>
        <taxon>Anthemideae</taxon>
        <taxon>Anthemidinae</taxon>
        <taxon>Tanacetum</taxon>
    </lineage>
</organism>
<dbReference type="InterPro" id="IPR043502">
    <property type="entry name" value="DNA/RNA_pol_sf"/>
</dbReference>
<reference evidence="1" key="2">
    <citation type="submission" date="2022-01" db="EMBL/GenBank/DDBJ databases">
        <authorList>
            <person name="Yamashiro T."/>
            <person name="Shiraishi A."/>
            <person name="Satake H."/>
            <person name="Nakayama K."/>
        </authorList>
    </citation>
    <scope>NUCLEOTIDE SEQUENCE</scope>
</reference>
<comment type="caution">
    <text evidence="1">The sequence shown here is derived from an EMBL/GenBank/DDBJ whole genome shotgun (WGS) entry which is preliminary data.</text>
</comment>
<dbReference type="EMBL" id="BQNB010012526">
    <property type="protein sequence ID" value="GJT04656.1"/>
    <property type="molecule type" value="Genomic_DNA"/>
</dbReference>